<name>W4QGU5_9BACI</name>
<reference evidence="5" key="1">
    <citation type="journal article" date="2014" name="Genome Announc.">
        <title>Draft Genome Sequences of Three Alkaliphilic Bacillus Strains, Bacillus wakoensis JCM 9140T, Bacillus akibai JCM 9157T, and Bacillus hemicellulosilyticus JCM 9152T.</title>
        <authorList>
            <person name="Yuki M."/>
            <person name="Oshima K."/>
            <person name="Suda W."/>
            <person name="Oshida Y."/>
            <person name="Kitamura K."/>
            <person name="Iida T."/>
            <person name="Hattori M."/>
            <person name="Ohkuma M."/>
        </authorList>
    </citation>
    <scope>NUCLEOTIDE SEQUENCE [LARGE SCALE GENOMIC DNA]</scope>
    <source>
        <strain evidence="5">JCM 9152</strain>
    </source>
</reference>
<comment type="caution">
    <text evidence="5">The sequence shown here is derived from an EMBL/GenBank/DDBJ whole genome shotgun (WGS) entry which is preliminary data.</text>
</comment>
<evidence type="ECO:0000313" key="6">
    <source>
        <dbReference type="Proteomes" id="UP000018895"/>
    </source>
</evidence>
<feature type="region of interest" description="Disordered" evidence="2">
    <location>
        <begin position="22"/>
        <end position="53"/>
    </location>
</feature>
<evidence type="ECO:0000256" key="2">
    <source>
        <dbReference type="SAM" id="MobiDB-lite"/>
    </source>
</evidence>
<dbReference type="EMBL" id="BAUU01000018">
    <property type="protein sequence ID" value="GAE31330.1"/>
    <property type="molecule type" value="Genomic_DNA"/>
</dbReference>
<keyword evidence="3" id="KW-0732">Signal</keyword>
<proteinExistence type="inferred from homology"/>
<dbReference type="PANTHER" id="PTHR33393">
    <property type="entry name" value="POLYGLUTAMINE SYNTHESIS ACCESSORY PROTEIN RV0574C-RELATED"/>
    <property type="match status" value="1"/>
</dbReference>
<feature type="domain" description="Capsule synthesis protein CapA" evidence="4">
    <location>
        <begin position="58"/>
        <end position="303"/>
    </location>
</feature>
<dbReference type="InterPro" id="IPR029052">
    <property type="entry name" value="Metallo-depent_PP-like"/>
</dbReference>
<dbReference type="Pfam" id="PF09587">
    <property type="entry name" value="PGA_cap"/>
    <property type="match status" value="1"/>
</dbReference>
<gene>
    <name evidence="5" type="ORF">JCM9152_2789</name>
</gene>
<comment type="similarity">
    <text evidence="1">Belongs to the CapA family.</text>
</comment>
<dbReference type="PANTHER" id="PTHR33393:SF12">
    <property type="entry name" value="CAPSULE BIOSYNTHESIS PROTEIN CAPA"/>
    <property type="match status" value="1"/>
</dbReference>
<dbReference type="Proteomes" id="UP000018895">
    <property type="component" value="Unassembled WGS sequence"/>
</dbReference>
<dbReference type="InterPro" id="IPR019079">
    <property type="entry name" value="Capsule_synth_CapA"/>
</dbReference>
<dbReference type="RefSeq" id="WP_035344770.1">
    <property type="nucleotide sequence ID" value="NZ_BAUU01000018.1"/>
</dbReference>
<dbReference type="SMART" id="SM00854">
    <property type="entry name" value="PGA_cap"/>
    <property type="match status" value="1"/>
</dbReference>
<accession>W4QGU5</accession>
<dbReference type="AlphaFoldDB" id="W4QGU5"/>
<evidence type="ECO:0000259" key="4">
    <source>
        <dbReference type="SMART" id="SM00854"/>
    </source>
</evidence>
<protein>
    <recommendedName>
        <fullName evidence="4">Capsule synthesis protein CapA domain-containing protein</fullName>
    </recommendedName>
</protein>
<evidence type="ECO:0000313" key="5">
    <source>
        <dbReference type="EMBL" id="GAE31330.1"/>
    </source>
</evidence>
<dbReference type="InterPro" id="IPR052169">
    <property type="entry name" value="CW_Biosynth-Accessory"/>
</dbReference>
<dbReference type="STRING" id="1236971.JCM9152_2789"/>
<dbReference type="Gene3D" id="3.60.21.10">
    <property type="match status" value="1"/>
</dbReference>
<evidence type="ECO:0000256" key="3">
    <source>
        <dbReference type="SAM" id="SignalP"/>
    </source>
</evidence>
<feature type="compositionally biased region" description="Acidic residues" evidence="2">
    <location>
        <begin position="25"/>
        <end position="47"/>
    </location>
</feature>
<keyword evidence="6" id="KW-1185">Reference proteome</keyword>
<feature type="chain" id="PRO_5039087332" description="Capsule synthesis protein CapA domain-containing protein" evidence="3">
    <location>
        <begin position="22"/>
        <end position="379"/>
    </location>
</feature>
<sequence length="379" mass="42341">MNKIQMIVVLMLLVLVGCQQTTEPPVEEEPVTPPEETEVEREQEEEPPLPVEKETTISIGAVGDVLLHERLYETAEVEDGYDFMPMLEPVKHLMEAPDFMMANQESLPGGEELGLSTYPMFNSPQEIARDLQLAGVDLVSVANNHTLDRGLDLVYNSIDYYDEIGLGYVGAYRDQDDRDTDRIVDVDGISLGILAYTYGTNGIPVPEGHEYVVALIDDEQMEEDVAALRDQVDILIVHMHWGAEYILEPNEDQLHQANLLAEAGVDIIFGHHPHVLQPIDVIEQEDGHETTVFYSLGNFLSGQNFDYTDIGGIATIDVTKVTLDDELVSLKVHSPHIEPTVVMREEGSYRVRELSEVGASPINGSTHDEMSEHVIQYME</sequence>
<feature type="signal peptide" evidence="3">
    <location>
        <begin position="1"/>
        <end position="21"/>
    </location>
</feature>
<dbReference type="SUPFAM" id="SSF56300">
    <property type="entry name" value="Metallo-dependent phosphatases"/>
    <property type="match status" value="1"/>
</dbReference>
<evidence type="ECO:0000256" key="1">
    <source>
        <dbReference type="ARBA" id="ARBA00005662"/>
    </source>
</evidence>
<organism evidence="5 6">
    <name type="scientific">Halalkalibacter hemicellulosilyticusJCM 9152</name>
    <dbReference type="NCBI Taxonomy" id="1236971"/>
    <lineage>
        <taxon>Bacteria</taxon>
        <taxon>Bacillati</taxon>
        <taxon>Bacillota</taxon>
        <taxon>Bacilli</taxon>
        <taxon>Bacillales</taxon>
        <taxon>Bacillaceae</taxon>
        <taxon>Halalkalibacter</taxon>
    </lineage>
</organism>
<dbReference type="CDD" id="cd07381">
    <property type="entry name" value="MPP_CapA"/>
    <property type="match status" value="1"/>
</dbReference>
<dbReference type="PROSITE" id="PS51257">
    <property type="entry name" value="PROKAR_LIPOPROTEIN"/>
    <property type="match status" value="1"/>
</dbReference>